<evidence type="ECO:0000256" key="3">
    <source>
        <dbReference type="ARBA" id="ARBA00023157"/>
    </source>
</evidence>
<dbReference type="STRING" id="1603606.DSOUD_3542"/>
<gene>
    <name evidence="6 7" type="primary">hslO</name>
    <name evidence="7" type="ORF">DSOUD_3542</name>
</gene>
<evidence type="ECO:0000313" key="7">
    <source>
        <dbReference type="EMBL" id="ALC18256.1"/>
    </source>
</evidence>
<dbReference type="SUPFAM" id="SSF64397">
    <property type="entry name" value="Hsp33 domain"/>
    <property type="match status" value="1"/>
</dbReference>
<dbReference type="EMBL" id="CP010802">
    <property type="protein sequence ID" value="ALC18256.1"/>
    <property type="molecule type" value="Genomic_DNA"/>
</dbReference>
<protein>
    <recommendedName>
        <fullName evidence="6">33 kDa chaperonin</fullName>
    </recommendedName>
    <alternativeName>
        <fullName evidence="6">Heat shock protein 33 homolog</fullName>
        <shortName evidence="6">HSP33</shortName>
    </alternativeName>
</protein>
<dbReference type="RefSeq" id="WP_053552185.1">
    <property type="nucleotide sequence ID" value="NZ_CP010802.1"/>
</dbReference>
<keyword evidence="2 6" id="KW-0862">Zinc</keyword>
<accession>A0A0M5IUN6</accession>
<organism evidence="7 8">
    <name type="scientific">Desulfuromonas soudanensis</name>
    <dbReference type="NCBI Taxonomy" id="1603606"/>
    <lineage>
        <taxon>Bacteria</taxon>
        <taxon>Pseudomonadati</taxon>
        <taxon>Thermodesulfobacteriota</taxon>
        <taxon>Desulfuromonadia</taxon>
        <taxon>Desulfuromonadales</taxon>
        <taxon>Desulfuromonadaceae</taxon>
        <taxon>Desulfuromonas</taxon>
    </lineage>
</organism>
<evidence type="ECO:0000256" key="4">
    <source>
        <dbReference type="ARBA" id="ARBA00023186"/>
    </source>
</evidence>
<dbReference type="Gene3D" id="3.90.1280.10">
    <property type="entry name" value="HSP33 redox switch-like"/>
    <property type="match status" value="1"/>
</dbReference>
<dbReference type="Proteomes" id="UP000057158">
    <property type="component" value="Chromosome"/>
</dbReference>
<feature type="disulfide bond" description="Redox-active" evidence="6">
    <location>
        <begin position="269"/>
        <end position="272"/>
    </location>
</feature>
<dbReference type="InterPro" id="IPR016153">
    <property type="entry name" value="Heat_shock_Hsp33_N"/>
</dbReference>
<dbReference type="PANTHER" id="PTHR30111">
    <property type="entry name" value="33 KDA CHAPERONIN"/>
    <property type="match status" value="1"/>
</dbReference>
<dbReference type="PIRSF" id="PIRSF005261">
    <property type="entry name" value="Heat_shock_Hsp33"/>
    <property type="match status" value="1"/>
</dbReference>
<comment type="PTM">
    <text evidence="6">Under oxidizing conditions two disulfide bonds are formed involving the reactive cysteines. Under reducing conditions zinc is bound to the reactive cysteines and the protein is inactive.</text>
</comment>
<dbReference type="SUPFAM" id="SSF118352">
    <property type="entry name" value="HSP33 redox switch-like"/>
    <property type="match status" value="1"/>
</dbReference>
<feature type="disulfide bond" description="Redox-active" evidence="6">
    <location>
        <begin position="236"/>
        <end position="238"/>
    </location>
</feature>
<dbReference type="GO" id="GO:0005737">
    <property type="term" value="C:cytoplasm"/>
    <property type="evidence" value="ECO:0007669"/>
    <property type="project" value="UniProtKB-SubCell"/>
</dbReference>
<dbReference type="PATRIC" id="fig|1603606.3.peg.3817"/>
<sequence>MSDRMTRIMTEDGSLRAVAAVTTDLVEECRRRQDTDPTATVALGRLATGAALMGSLLKGEQRLALMIEGNGPLKKLHAETDACGQVRASIKEPVSALPLRQGKFDVAAAVGRAGFLHVIKDLGLKEPYRGMVQLQSGEIAEDLAYYLTTSEQVPSTVGLGVYLDPELGVAVAGGFLIQLLPGGDESLIPLIEANLAALPATTELLRQGEGPVEILQRIFTGIPFSVKDEIPLSFRCNCSREQVAGMLRSLGEKELREMAAGSEETTVTCEFCKERYGFTPEEIAAFIP</sequence>
<evidence type="ECO:0000256" key="6">
    <source>
        <dbReference type="HAMAP-Rule" id="MF_00117"/>
    </source>
</evidence>
<dbReference type="CDD" id="cd00498">
    <property type="entry name" value="Hsp33"/>
    <property type="match status" value="1"/>
</dbReference>
<comment type="function">
    <text evidence="6">Redox regulated molecular chaperone. Protects both thermally unfolding and oxidatively damaged proteins from irreversible aggregation. Plays an important role in the bacterial defense system toward oxidative stress.</text>
</comment>
<reference evidence="7 8" key="1">
    <citation type="submission" date="2015-07" db="EMBL/GenBank/DDBJ databases">
        <title>Isolation and Genomic Characterization of a Novel Halophilic Metal-Reducing Deltaproteobacterium from the Deep Subsurface.</title>
        <authorList>
            <person name="Badalamenti J.P."/>
            <person name="Summers Z.M."/>
            <person name="Gralnick J.A."/>
            <person name="Bond D.R."/>
        </authorList>
    </citation>
    <scope>NUCLEOTIDE SEQUENCE [LARGE SCALE GENOMIC DNA]</scope>
    <source>
        <strain evidence="7 8">WTL</strain>
    </source>
</reference>
<keyword evidence="5 6" id="KW-0676">Redox-active center</keyword>
<dbReference type="GO" id="GO:0042026">
    <property type="term" value="P:protein refolding"/>
    <property type="evidence" value="ECO:0007669"/>
    <property type="project" value="TreeGrafter"/>
</dbReference>
<keyword evidence="4 6" id="KW-0143">Chaperone</keyword>
<keyword evidence="8" id="KW-1185">Reference proteome</keyword>
<dbReference type="NCBIfam" id="NF001033">
    <property type="entry name" value="PRK00114.1"/>
    <property type="match status" value="1"/>
</dbReference>
<name>A0A0M5IUN6_9BACT</name>
<evidence type="ECO:0000256" key="1">
    <source>
        <dbReference type="ARBA" id="ARBA00022490"/>
    </source>
</evidence>
<comment type="similarity">
    <text evidence="6">Belongs to the HSP33 family.</text>
</comment>
<keyword evidence="3 6" id="KW-1015">Disulfide bond</keyword>
<keyword evidence="1 6" id="KW-0963">Cytoplasm</keyword>
<dbReference type="GO" id="GO:0044183">
    <property type="term" value="F:protein folding chaperone"/>
    <property type="evidence" value="ECO:0007669"/>
    <property type="project" value="TreeGrafter"/>
</dbReference>
<dbReference type="PANTHER" id="PTHR30111:SF1">
    <property type="entry name" value="33 KDA CHAPERONIN"/>
    <property type="match status" value="1"/>
</dbReference>
<proteinExistence type="inferred from homology"/>
<evidence type="ECO:0000256" key="2">
    <source>
        <dbReference type="ARBA" id="ARBA00022833"/>
    </source>
</evidence>
<dbReference type="InterPro" id="IPR016154">
    <property type="entry name" value="Heat_shock_Hsp33_C"/>
</dbReference>
<dbReference type="Gene3D" id="3.55.30.10">
    <property type="entry name" value="Hsp33 domain"/>
    <property type="match status" value="1"/>
</dbReference>
<comment type="subcellular location">
    <subcellularLocation>
        <location evidence="6">Cytoplasm</location>
    </subcellularLocation>
</comment>
<dbReference type="KEGG" id="des:DSOUD_3542"/>
<evidence type="ECO:0000313" key="8">
    <source>
        <dbReference type="Proteomes" id="UP000057158"/>
    </source>
</evidence>
<dbReference type="InterPro" id="IPR000397">
    <property type="entry name" value="Heat_shock_Hsp33"/>
</dbReference>
<dbReference type="AlphaFoldDB" id="A0A0M5IUN6"/>
<dbReference type="HAMAP" id="MF_00117">
    <property type="entry name" value="HslO"/>
    <property type="match status" value="1"/>
</dbReference>
<evidence type="ECO:0000256" key="5">
    <source>
        <dbReference type="ARBA" id="ARBA00023284"/>
    </source>
</evidence>
<dbReference type="Pfam" id="PF01430">
    <property type="entry name" value="HSP33"/>
    <property type="match status" value="1"/>
</dbReference>
<dbReference type="GO" id="GO:0051082">
    <property type="term" value="F:unfolded protein binding"/>
    <property type="evidence" value="ECO:0007669"/>
    <property type="project" value="UniProtKB-UniRule"/>
</dbReference>
<dbReference type="OrthoDB" id="9793753at2"/>